<dbReference type="AlphaFoldDB" id="A0A9N9F9T3"/>
<dbReference type="Proteomes" id="UP000789739">
    <property type="component" value="Unassembled WGS sequence"/>
</dbReference>
<dbReference type="EMBL" id="CAJVPI010000332">
    <property type="protein sequence ID" value="CAG8520680.1"/>
    <property type="molecule type" value="Genomic_DNA"/>
</dbReference>
<evidence type="ECO:0000313" key="1">
    <source>
        <dbReference type="EMBL" id="CAG8520680.1"/>
    </source>
</evidence>
<comment type="caution">
    <text evidence="1">The sequence shown here is derived from an EMBL/GenBank/DDBJ whole genome shotgun (WGS) entry which is preliminary data.</text>
</comment>
<protein>
    <submittedName>
        <fullName evidence="1">10371_t:CDS:1</fullName>
    </submittedName>
</protein>
<evidence type="ECO:0000313" key="2">
    <source>
        <dbReference type="Proteomes" id="UP000789739"/>
    </source>
</evidence>
<proteinExistence type="predicted"/>
<name>A0A9N9F9T3_9GLOM</name>
<gene>
    <name evidence="1" type="ORF">PBRASI_LOCUS3608</name>
</gene>
<accession>A0A9N9F9T3</accession>
<reference evidence="1" key="1">
    <citation type="submission" date="2021-06" db="EMBL/GenBank/DDBJ databases">
        <authorList>
            <person name="Kallberg Y."/>
            <person name="Tangrot J."/>
            <person name="Rosling A."/>
        </authorList>
    </citation>
    <scope>NUCLEOTIDE SEQUENCE</scope>
    <source>
        <strain evidence="1">BR232B</strain>
    </source>
</reference>
<keyword evidence="2" id="KW-1185">Reference proteome</keyword>
<organism evidence="1 2">
    <name type="scientific">Paraglomus brasilianum</name>
    <dbReference type="NCBI Taxonomy" id="144538"/>
    <lineage>
        <taxon>Eukaryota</taxon>
        <taxon>Fungi</taxon>
        <taxon>Fungi incertae sedis</taxon>
        <taxon>Mucoromycota</taxon>
        <taxon>Glomeromycotina</taxon>
        <taxon>Glomeromycetes</taxon>
        <taxon>Paraglomerales</taxon>
        <taxon>Paraglomeraceae</taxon>
        <taxon>Paraglomus</taxon>
    </lineage>
</organism>
<sequence>MTTTVTAVPALVKRDCSGFSVSYPAGGETLKKGSNQNVTVQIGSSGVYVITTVSLYHDDNTFAGSLFTSEAPVDGKSEISVWFYLDSDFSPGEYYYGVEGFYTPTSACYTYSKSFNVK</sequence>